<dbReference type="InterPro" id="IPR000917">
    <property type="entry name" value="Sulfatase_N"/>
</dbReference>
<feature type="domain" description="Sulfatase N-terminal" evidence="7">
    <location>
        <begin position="1"/>
        <end position="298"/>
    </location>
</feature>
<evidence type="ECO:0000259" key="7">
    <source>
        <dbReference type="Pfam" id="PF00884"/>
    </source>
</evidence>
<comment type="similarity">
    <text evidence="2">Belongs to the sulfatase family.</text>
</comment>
<protein>
    <submittedName>
        <fullName evidence="9">Arylsulfatase B-like</fullName>
    </submittedName>
</protein>
<dbReference type="PROSITE" id="PS00523">
    <property type="entry name" value="SULFATASE_1"/>
    <property type="match status" value="1"/>
</dbReference>
<dbReference type="PANTHER" id="PTHR10342:SF273">
    <property type="entry name" value="RE14504P"/>
    <property type="match status" value="1"/>
</dbReference>
<keyword evidence="3" id="KW-0479">Metal-binding</keyword>
<keyword evidence="6" id="KW-0325">Glycoprotein</keyword>
<evidence type="ECO:0000256" key="1">
    <source>
        <dbReference type="ARBA" id="ARBA00001913"/>
    </source>
</evidence>
<comment type="cofactor">
    <cofactor evidence="1">
        <name>Ca(2+)</name>
        <dbReference type="ChEBI" id="CHEBI:29108"/>
    </cofactor>
</comment>
<dbReference type="Pfam" id="PF00884">
    <property type="entry name" value="Sulfatase"/>
    <property type="match status" value="1"/>
</dbReference>
<evidence type="ECO:0000256" key="6">
    <source>
        <dbReference type="ARBA" id="ARBA00023180"/>
    </source>
</evidence>
<dbReference type="InterPro" id="IPR017850">
    <property type="entry name" value="Alkaline_phosphatase_core_sf"/>
</dbReference>
<keyword evidence="8" id="KW-1185">Reference proteome</keyword>
<dbReference type="SUPFAM" id="SSF53649">
    <property type="entry name" value="Alkaline phosphatase-like"/>
    <property type="match status" value="1"/>
</dbReference>
<organism evidence="8 9">
    <name type="scientific">Saccoglossus kowalevskii</name>
    <name type="common">Acorn worm</name>
    <dbReference type="NCBI Taxonomy" id="10224"/>
    <lineage>
        <taxon>Eukaryota</taxon>
        <taxon>Metazoa</taxon>
        <taxon>Hemichordata</taxon>
        <taxon>Enteropneusta</taxon>
        <taxon>Harrimaniidae</taxon>
        <taxon>Saccoglossus</taxon>
    </lineage>
</organism>
<evidence type="ECO:0000313" key="9">
    <source>
        <dbReference type="RefSeq" id="XP_006825908.1"/>
    </source>
</evidence>
<keyword evidence="5" id="KW-0106">Calcium</keyword>
<accession>A0ABM0N0W7</accession>
<dbReference type="Gene3D" id="3.40.720.10">
    <property type="entry name" value="Alkaline Phosphatase, subunit A"/>
    <property type="match status" value="1"/>
</dbReference>
<evidence type="ECO:0000313" key="8">
    <source>
        <dbReference type="Proteomes" id="UP000694865"/>
    </source>
</evidence>
<dbReference type="Proteomes" id="UP000694865">
    <property type="component" value="Unplaced"/>
</dbReference>
<dbReference type="InterPro" id="IPR024607">
    <property type="entry name" value="Sulfatase_CS"/>
</dbReference>
<dbReference type="CDD" id="cd16029">
    <property type="entry name" value="4-S"/>
    <property type="match status" value="1"/>
</dbReference>
<dbReference type="InterPro" id="IPR047115">
    <property type="entry name" value="ARSB"/>
</dbReference>
<sequence length="324" mass="36183">GWDDVSFHGSDQIPTPNIDELAYSGVLLHNYYVQPICTPTRAALMTGRHPIHLGLQHDVIYGAQPYGLRLNETTMAQHLKGLGLHNTYGGQGKWHLGFFTEEHTPTHRGFETTLGKYWGYDMRRNGVLDYSTYGQYATDLFTMESLNIIANYANSTQPLFLYLAHLGVHAGNNIYPLQAPETYTKRFPHIQSEKRKLLAGMVAAVDDSIGYVMQALKANNMYNNSVIIVTTDNGGPVNGYDGNDASNWPLRGCKHTLWEGGVRGNGFIHSPLLQAPGRVSTELMHVCDWLPTLYHVAGGDIKNLTNLDGYNMWDTLSRQVDLKI</sequence>
<keyword evidence="4" id="KW-0378">Hydrolase</keyword>
<evidence type="ECO:0000256" key="4">
    <source>
        <dbReference type="ARBA" id="ARBA00022801"/>
    </source>
</evidence>
<dbReference type="PANTHER" id="PTHR10342">
    <property type="entry name" value="ARYLSULFATASE"/>
    <property type="match status" value="1"/>
</dbReference>
<dbReference type="GeneID" id="102804409"/>
<feature type="non-terminal residue" evidence="9">
    <location>
        <position position="1"/>
    </location>
</feature>
<evidence type="ECO:0000256" key="2">
    <source>
        <dbReference type="ARBA" id="ARBA00008779"/>
    </source>
</evidence>
<evidence type="ECO:0000256" key="3">
    <source>
        <dbReference type="ARBA" id="ARBA00022723"/>
    </source>
</evidence>
<dbReference type="RefSeq" id="XP_006825908.1">
    <property type="nucleotide sequence ID" value="XM_006825845.1"/>
</dbReference>
<proteinExistence type="inferred from homology"/>
<evidence type="ECO:0000256" key="5">
    <source>
        <dbReference type="ARBA" id="ARBA00022837"/>
    </source>
</evidence>
<name>A0ABM0N0W7_SACKO</name>
<reference evidence="9" key="1">
    <citation type="submission" date="2025-08" db="UniProtKB">
        <authorList>
            <consortium name="RefSeq"/>
        </authorList>
    </citation>
    <scope>IDENTIFICATION</scope>
    <source>
        <tissue evidence="9">Testes</tissue>
    </source>
</reference>
<gene>
    <name evidence="9" type="primary">LOC102804409</name>
</gene>